<proteinExistence type="inferred from homology"/>
<dbReference type="Gene3D" id="3.40.50.1000">
    <property type="entry name" value="HAD superfamily/HAD-like"/>
    <property type="match status" value="1"/>
</dbReference>
<dbReference type="PANTHER" id="PTHR43434">
    <property type="entry name" value="PHOSPHOGLYCOLATE PHOSPHATASE"/>
    <property type="match status" value="1"/>
</dbReference>
<dbReference type="PANTHER" id="PTHR43434:SF1">
    <property type="entry name" value="PHOSPHOGLYCOLATE PHOSPHATASE"/>
    <property type="match status" value="1"/>
</dbReference>
<evidence type="ECO:0000256" key="4">
    <source>
        <dbReference type="ARBA" id="ARBA00013078"/>
    </source>
</evidence>
<name>A0A6C2YX71_9BACT</name>
<dbReference type="SUPFAM" id="SSF56784">
    <property type="entry name" value="HAD-like"/>
    <property type="match status" value="1"/>
</dbReference>
<dbReference type="InterPro" id="IPR050155">
    <property type="entry name" value="HAD-like_hydrolase_sf"/>
</dbReference>
<dbReference type="AlphaFoldDB" id="A0A6C2YX71"/>
<evidence type="ECO:0000256" key="2">
    <source>
        <dbReference type="ARBA" id="ARBA00004818"/>
    </source>
</evidence>
<comment type="catalytic activity">
    <reaction evidence="1">
        <text>2-phosphoglycolate + H2O = glycolate + phosphate</text>
        <dbReference type="Rhea" id="RHEA:14369"/>
        <dbReference type="ChEBI" id="CHEBI:15377"/>
        <dbReference type="ChEBI" id="CHEBI:29805"/>
        <dbReference type="ChEBI" id="CHEBI:43474"/>
        <dbReference type="ChEBI" id="CHEBI:58033"/>
        <dbReference type="EC" id="3.1.3.18"/>
    </reaction>
</comment>
<evidence type="ECO:0000256" key="1">
    <source>
        <dbReference type="ARBA" id="ARBA00000830"/>
    </source>
</evidence>
<dbReference type="SFLD" id="SFLDS00003">
    <property type="entry name" value="Haloacid_Dehalogenase"/>
    <property type="match status" value="1"/>
</dbReference>
<protein>
    <recommendedName>
        <fullName evidence="4">phosphoglycolate phosphatase</fullName>
        <ecNumber evidence="4">3.1.3.18</ecNumber>
    </recommendedName>
</protein>
<dbReference type="KEGG" id="tim:GMBLW1_37710"/>
<dbReference type="InterPro" id="IPR023214">
    <property type="entry name" value="HAD_sf"/>
</dbReference>
<dbReference type="InParanoid" id="A0A6C2YX71"/>
<keyword evidence="6" id="KW-1185">Reference proteome</keyword>
<keyword evidence="5" id="KW-0378">Hydrolase</keyword>
<organism evidence="5">
    <name type="scientific">Tuwongella immobilis</name>
    <dbReference type="NCBI Taxonomy" id="692036"/>
    <lineage>
        <taxon>Bacteria</taxon>
        <taxon>Pseudomonadati</taxon>
        <taxon>Planctomycetota</taxon>
        <taxon>Planctomycetia</taxon>
        <taxon>Gemmatales</taxon>
        <taxon>Gemmataceae</taxon>
        <taxon>Tuwongella</taxon>
    </lineage>
</organism>
<dbReference type="Gene3D" id="1.10.150.240">
    <property type="entry name" value="Putative phosphatase, domain 2"/>
    <property type="match status" value="1"/>
</dbReference>
<dbReference type="GO" id="GO:0006281">
    <property type="term" value="P:DNA repair"/>
    <property type="evidence" value="ECO:0007669"/>
    <property type="project" value="TreeGrafter"/>
</dbReference>
<dbReference type="GO" id="GO:0005829">
    <property type="term" value="C:cytosol"/>
    <property type="evidence" value="ECO:0007669"/>
    <property type="project" value="TreeGrafter"/>
</dbReference>
<dbReference type="InterPro" id="IPR036412">
    <property type="entry name" value="HAD-like_sf"/>
</dbReference>
<comment type="pathway">
    <text evidence="2">Organic acid metabolism; glycolate biosynthesis; glycolate from 2-phosphoglycolate: step 1/1.</text>
</comment>
<gene>
    <name evidence="5" type="ORF">GMBLW1_37710</name>
</gene>
<evidence type="ECO:0000313" key="5">
    <source>
        <dbReference type="EMBL" id="VIP05422.1"/>
    </source>
</evidence>
<reference evidence="5" key="1">
    <citation type="submission" date="2019-04" db="EMBL/GenBank/DDBJ databases">
        <authorList>
            <consortium name="Science for Life Laboratories"/>
        </authorList>
    </citation>
    <scope>NUCLEOTIDE SEQUENCE</scope>
    <source>
        <strain evidence="5">MBLW1</strain>
    </source>
</reference>
<dbReference type="Pfam" id="PF00702">
    <property type="entry name" value="Hydrolase"/>
    <property type="match status" value="1"/>
</dbReference>
<evidence type="ECO:0000313" key="6">
    <source>
        <dbReference type="Proteomes" id="UP000464378"/>
    </source>
</evidence>
<sequence length="242" mass="26168">MVGLTGVERGDYTGGMSILLFDIDGTLIRTSGAGKSAMEAALAGVFAVTELRDEVSYSGRTDPAIGLDLLRVHGIDPTDAHNDLLHSAYLQHLPTSLERFGGTVLPGIREVMGLLHGHPDVRLGLLTGNSYHGAQAKLMHFGLWHYFRFGGFGDGRHDRDDVARDALAAAQQYLNGPVDPETVYVIGDTPLDIRCARAIGAKAVAVATGWHPRSELAEHQPDWLFDDFSQASELVALWLGVR</sequence>
<dbReference type="EC" id="3.1.3.18" evidence="4"/>
<dbReference type="EMBL" id="LR593887">
    <property type="protein sequence ID" value="VTS08200.1"/>
    <property type="molecule type" value="Genomic_DNA"/>
</dbReference>
<dbReference type="SFLD" id="SFLDG01129">
    <property type="entry name" value="C1.5:_HAD__Beta-PGM__Phosphata"/>
    <property type="match status" value="1"/>
</dbReference>
<dbReference type="Proteomes" id="UP000464378">
    <property type="component" value="Chromosome"/>
</dbReference>
<dbReference type="EMBL" id="LR586016">
    <property type="protein sequence ID" value="VIP05422.1"/>
    <property type="molecule type" value="Genomic_DNA"/>
</dbReference>
<evidence type="ECO:0000256" key="3">
    <source>
        <dbReference type="ARBA" id="ARBA00006171"/>
    </source>
</evidence>
<accession>A0A6C2YX71</accession>
<comment type="similarity">
    <text evidence="3">Belongs to the HAD-like hydrolase superfamily. CbbY/CbbZ/Gph/YieH family.</text>
</comment>
<dbReference type="GO" id="GO:0008967">
    <property type="term" value="F:phosphoglycolate phosphatase activity"/>
    <property type="evidence" value="ECO:0007669"/>
    <property type="project" value="UniProtKB-EC"/>
</dbReference>
<dbReference type="InterPro" id="IPR023198">
    <property type="entry name" value="PGP-like_dom2"/>
</dbReference>